<keyword evidence="2" id="KW-1185">Reference proteome</keyword>
<dbReference type="Pfam" id="PF06289">
    <property type="entry name" value="FlbD"/>
    <property type="match status" value="1"/>
</dbReference>
<proteinExistence type="predicted"/>
<dbReference type="OrthoDB" id="9799862at2"/>
<reference evidence="1 2" key="1">
    <citation type="submission" date="2019-09" db="EMBL/GenBank/DDBJ databases">
        <title>Genome sequence of Clostridium sp. EA1.</title>
        <authorList>
            <person name="Poehlein A."/>
            <person name="Bengelsdorf F.R."/>
            <person name="Daniel R."/>
        </authorList>
    </citation>
    <scope>NUCLEOTIDE SEQUENCE [LARGE SCALE GENOMIC DNA]</scope>
    <source>
        <strain evidence="1 2">EA1</strain>
    </source>
</reference>
<sequence>MIELTQLNGAPFLLNCNLIETIENIPETKISLTTGKYYLVQEERKEIIRKIISYQRMIYKNMICIEGLRPQD</sequence>
<dbReference type="PANTHER" id="PTHR39185">
    <property type="entry name" value="SWARMING MOTILITY PROTEIN SWRD"/>
    <property type="match status" value="1"/>
</dbReference>
<dbReference type="InterPro" id="IPR009384">
    <property type="entry name" value="SwrD-like"/>
</dbReference>
<dbReference type="EMBL" id="VWXL01000014">
    <property type="protein sequence ID" value="MVB09742.1"/>
    <property type="molecule type" value="Genomic_DNA"/>
</dbReference>
<organism evidence="1 2">
    <name type="scientific">Caproicibacter fermentans</name>
    <dbReference type="NCBI Taxonomy" id="2576756"/>
    <lineage>
        <taxon>Bacteria</taxon>
        <taxon>Bacillati</taxon>
        <taxon>Bacillota</taxon>
        <taxon>Clostridia</taxon>
        <taxon>Eubacteriales</taxon>
        <taxon>Acutalibacteraceae</taxon>
        <taxon>Caproicibacter</taxon>
    </lineage>
</organism>
<evidence type="ECO:0000313" key="2">
    <source>
        <dbReference type="Proteomes" id="UP000469440"/>
    </source>
</evidence>
<gene>
    <name evidence="1" type="primary">swrD</name>
    <name evidence="1" type="ORF">CAFE_04070</name>
</gene>
<dbReference type="Proteomes" id="UP000469440">
    <property type="component" value="Unassembled WGS sequence"/>
</dbReference>
<name>A0A6N8HVJ8_9FIRM</name>
<dbReference type="AlphaFoldDB" id="A0A6N8HVJ8"/>
<dbReference type="PANTHER" id="PTHR39185:SF1">
    <property type="entry name" value="SWARMING MOTILITY PROTEIN SWRD"/>
    <property type="match status" value="1"/>
</dbReference>
<evidence type="ECO:0000313" key="1">
    <source>
        <dbReference type="EMBL" id="MVB09742.1"/>
    </source>
</evidence>
<comment type="caution">
    <text evidence="1">The sequence shown here is derived from an EMBL/GenBank/DDBJ whole genome shotgun (WGS) entry which is preliminary data.</text>
</comment>
<accession>A0A6N8HVJ8</accession>
<protein>
    <submittedName>
        <fullName evidence="1">Swarming motility protein SwrD</fullName>
    </submittedName>
</protein>
<dbReference type="RefSeq" id="WP_066642826.1">
    <property type="nucleotide sequence ID" value="NZ_VWXL01000014.1"/>
</dbReference>